<name>A0A3B7MCL7_9CYAN</name>
<sequence>MSELTVEVLGTGCKKCHELEANARAALAQLNLIANVNHITDPLAIADCGVMRTPALRINGQVVSQGKVLSADEIAALLPH</sequence>
<feature type="active site" description="Nucleophile" evidence="1">
    <location>
        <position position="16"/>
    </location>
</feature>
<reference evidence="5" key="1">
    <citation type="submission" date="2018-09" db="EMBL/GenBank/DDBJ databases">
        <title>Complete genome sequence of thermophilic cyanobacteria strain Thermosynechococcus elongatus PKUAC-SCTE542.</title>
        <authorList>
            <person name="Liang Y."/>
            <person name="Tang J."/>
            <person name="Daroch M."/>
        </authorList>
    </citation>
    <scope>NUCLEOTIDE SEQUENCE [LARGE SCALE GENOMIC DNA]</scope>
    <source>
        <strain evidence="5">E542</strain>
    </source>
</reference>
<keyword evidence="5" id="KW-1185">Reference proteome</keyword>
<dbReference type="Pfam" id="PF13192">
    <property type="entry name" value="Thioredoxin_3"/>
    <property type="match status" value="1"/>
</dbReference>
<dbReference type="KEGG" id="tsq:D3A95_10720"/>
<gene>
    <name evidence="4" type="ORF">D3A95_10720</name>
</gene>
<dbReference type="InterPro" id="IPR012336">
    <property type="entry name" value="Thioredoxin-like_fold"/>
</dbReference>
<dbReference type="InterPro" id="IPR036249">
    <property type="entry name" value="Thioredoxin-like_sf"/>
</dbReference>
<evidence type="ECO:0000313" key="5">
    <source>
        <dbReference type="Proteomes" id="UP000261812"/>
    </source>
</evidence>
<keyword evidence="2" id="KW-0676">Redox-active center</keyword>
<evidence type="ECO:0000259" key="3">
    <source>
        <dbReference type="Pfam" id="PF13192"/>
    </source>
</evidence>
<protein>
    <submittedName>
        <fullName evidence="4">Thioredoxin family protein</fullName>
    </submittedName>
</protein>
<dbReference type="Proteomes" id="UP000261812">
    <property type="component" value="Chromosome"/>
</dbReference>
<feature type="active site" description="Nucleophile" evidence="1">
    <location>
        <position position="13"/>
    </location>
</feature>
<evidence type="ECO:0000256" key="2">
    <source>
        <dbReference type="PIRSR" id="PIRSR037031-51"/>
    </source>
</evidence>
<dbReference type="PIRSF" id="PIRSF037031">
    <property type="entry name" value="Redox_disulphide_2"/>
    <property type="match status" value="1"/>
</dbReference>
<organism evidence="4 5">
    <name type="scientific">Thermosynechococcus sichuanensis E542</name>
    <dbReference type="NCBI Taxonomy" id="2016101"/>
    <lineage>
        <taxon>Bacteria</taxon>
        <taxon>Bacillati</taxon>
        <taxon>Cyanobacteriota</taxon>
        <taxon>Cyanophyceae</taxon>
        <taxon>Acaryochloridales</taxon>
        <taxon>Thermosynechococcaceae</taxon>
        <taxon>Thermosynechococcus</taxon>
        <taxon>Thermosynechococcus sichuanensis</taxon>
    </lineage>
</organism>
<accession>A0A3B7MCL7</accession>
<dbReference type="EMBL" id="CP032152">
    <property type="protein sequence ID" value="AXY68379.1"/>
    <property type="molecule type" value="Genomic_DNA"/>
</dbReference>
<feature type="disulfide bond" description="Redox-active" evidence="2">
    <location>
        <begin position="13"/>
        <end position="16"/>
    </location>
</feature>
<dbReference type="Gene3D" id="3.40.30.10">
    <property type="entry name" value="Glutaredoxin"/>
    <property type="match status" value="1"/>
</dbReference>
<dbReference type="InterPro" id="IPR005243">
    <property type="entry name" value="THIRX-like_proc"/>
</dbReference>
<dbReference type="AlphaFoldDB" id="A0A3B7MCL7"/>
<dbReference type="RefSeq" id="WP_181494976.1">
    <property type="nucleotide sequence ID" value="NZ_CP032152.1"/>
</dbReference>
<proteinExistence type="predicted"/>
<dbReference type="SUPFAM" id="SSF52833">
    <property type="entry name" value="Thioredoxin-like"/>
    <property type="match status" value="1"/>
</dbReference>
<feature type="domain" description="Thioredoxin-like fold" evidence="3">
    <location>
        <begin position="5"/>
        <end position="78"/>
    </location>
</feature>
<evidence type="ECO:0000313" key="4">
    <source>
        <dbReference type="EMBL" id="AXY68379.1"/>
    </source>
</evidence>
<keyword evidence="2" id="KW-1015">Disulfide bond</keyword>
<dbReference type="NCBIfam" id="TIGR00412">
    <property type="entry name" value="redox_disulf_2"/>
    <property type="match status" value="1"/>
</dbReference>
<dbReference type="PANTHER" id="PTHR36450:SF1">
    <property type="entry name" value="THIOREDOXIN"/>
    <property type="match status" value="1"/>
</dbReference>
<dbReference type="PANTHER" id="PTHR36450">
    <property type="entry name" value="THIOREDOXIN"/>
    <property type="match status" value="1"/>
</dbReference>
<evidence type="ECO:0000256" key="1">
    <source>
        <dbReference type="PIRSR" id="PIRSR037031-50"/>
    </source>
</evidence>